<dbReference type="InterPro" id="IPR005828">
    <property type="entry name" value="MFS_sugar_transport-like"/>
</dbReference>
<dbReference type="Proteomes" id="UP001595699">
    <property type="component" value="Unassembled WGS sequence"/>
</dbReference>
<reference evidence="9" key="1">
    <citation type="journal article" date="2019" name="Int. J. Syst. Evol. Microbiol.">
        <title>The Global Catalogue of Microorganisms (GCM) 10K type strain sequencing project: providing services to taxonomists for standard genome sequencing and annotation.</title>
        <authorList>
            <consortium name="The Broad Institute Genomics Platform"/>
            <consortium name="The Broad Institute Genome Sequencing Center for Infectious Disease"/>
            <person name="Wu L."/>
            <person name="Ma J."/>
        </authorList>
    </citation>
    <scope>NUCLEOTIDE SEQUENCE [LARGE SCALE GENOMIC DNA]</scope>
    <source>
        <strain evidence="9">CGMCC 4.7241</strain>
    </source>
</reference>
<sequence length="530" mass="56445">MIVFQNRLAFWAGVIAVSVGVALHLPMYVMARDMHYHMAGMPMDFSMIAGMVLIVVGLGLAAFGLIPRRGAAAPEEVANVRVRAMDDAPIKKAHVALLIVMAAAVTIDVMKPTTLAFVIPGMTMEYGLLSPLNPSGTLPVAWFPFSALAGMVIGAFTWGVLGDRIGRRASVLLAAVMFIATSICGAMPSFYLNLFMCFMMGVAVGGMLPIAFALLAETIPARHRGWLMVLIGGDVAGAYVLTSYLSSVLEPRFSWRILWLIGLPTGIFLILLNRWIPESPRFLLATGRIAEATAVMRRFGAEIITAAQTAEERASQLQSRFGQLFQHPLGGLTVGVGLFGVGWGLVNNGFLLWLPTNLRQMGMDVGASDRLLANSALIGFPVIFVVAMLYGFWSSKRTMIGAAIVTAGALITFTILGERVGENRLLLQGLIVALLAGTSAMLAMLTPYSSEVYPTRIRARGTGLAGMAGRTGGFLGVGIVLAGLAPPTIRGAALIGAIPIALAVVAVIRYGIETRRRRLEEITASELGQV</sequence>
<feature type="transmembrane region" description="Helical" evidence="6">
    <location>
        <begin position="329"/>
        <end position="351"/>
    </location>
</feature>
<feature type="transmembrane region" description="Helical" evidence="6">
    <location>
        <begin position="467"/>
        <end position="485"/>
    </location>
</feature>
<feature type="transmembrane region" description="Helical" evidence="6">
    <location>
        <begin position="491"/>
        <end position="512"/>
    </location>
</feature>
<organism evidence="8 9">
    <name type="scientific">Tenggerimyces flavus</name>
    <dbReference type="NCBI Taxonomy" id="1708749"/>
    <lineage>
        <taxon>Bacteria</taxon>
        <taxon>Bacillati</taxon>
        <taxon>Actinomycetota</taxon>
        <taxon>Actinomycetes</taxon>
        <taxon>Propionibacteriales</taxon>
        <taxon>Nocardioidaceae</taxon>
        <taxon>Tenggerimyces</taxon>
    </lineage>
</organism>
<dbReference type="Pfam" id="PF00083">
    <property type="entry name" value="Sugar_tr"/>
    <property type="match status" value="1"/>
</dbReference>
<evidence type="ECO:0000256" key="1">
    <source>
        <dbReference type="ARBA" id="ARBA00004651"/>
    </source>
</evidence>
<evidence type="ECO:0000256" key="3">
    <source>
        <dbReference type="ARBA" id="ARBA00022692"/>
    </source>
</evidence>
<dbReference type="PROSITE" id="PS50850">
    <property type="entry name" value="MFS"/>
    <property type="match status" value="1"/>
</dbReference>
<evidence type="ECO:0000313" key="9">
    <source>
        <dbReference type="Proteomes" id="UP001595699"/>
    </source>
</evidence>
<dbReference type="PANTHER" id="PTHR23511:SF5">
    <property type="entry name" value="MAJOR FACILITATOR-TYPE TRANSPORTER HXNZ-RELATED"/>
    <property type="match status" value="1"/>
</dbReference>
<evidence type="ECO:0000256" key="4">
    <source>
        <dbReference type="ARBA" id="ARBA00022989"/>
    </source>
</evidence>
<dbReference type="EMBL" id="JBHRZH010000001">
    <property type="protein sequence ID" value="MFC3759530.1"/>
    <property type="molecule type" value="Genomic_DNA"/>
</dbReference>
<protein>
    <submittedName>
        <fullName evidence="8">MFS transporter</fullName>
    </submittedName>
</protein>
<evidence type="ECO:0000256" key="5">
    <source>
        <dbReference type="ARBA" id="ARBA00023136"/>
    </source>
</evidence>
<evidence type="ECO:0000313" key="8">
    <source>
        <dbReference type="EMBL" id="MFC3759530.1"/>
    </source>
</evidence>
<dbReference type="PROSITE" id="PS00217">
    <property type="entry name" value="SUGAR_TRANSPORT_2"/>
    <property type="match status" value="1"/>
</dbReference>
<comment type="subcellular location">
    <subcellularLocation>
        <location evidence="1">Cell membrane</location>
        <topology evidence="1">Multi-pass membrane protein</topology>
    </subcellularLocation>
</comment>
<feature type="transmembrane region" description="Helical" evidence="6">
    <location>
        <begin position="45"/>
        <end position="66"/>
    </location>
</feature>
<accession>A0ABV7Y2Y5</accession>
<dbReference type="InterPro" id="IPR020846">
    <property type="entry name" value="MFS_dom"/>
</dbReference>
<dbReference type="RefSeq" id="WP_205122090.1">
    <property type="nucleotide sequence ID" value="NZ_JAFBCM010000001.1"/>
</dbReference>
<feature type="transmembrane region" description="Helical" evidence="6">
    <location>
        <begin position="171"/>
        <end position="192"/>
    </location>
</feature>
<name>A0ABV7Y2Y5_9ACTN</name>
<keyword evidence="4 6" id="KW-1133">Transmembrane helix</keyword>
<feature type="transmembrane region" description="Helical" evidence="6">
    <location>
        <begin position="95"/>
        <end position="119"/>
    </location>
</feature>
<keyword evidence="9" id="KW-1185">Reference proteome</keyword>
<keyword evidence="5 6" id="KW-0472">Membrane</keyword>
<keyword evidence="3 6" id="KW-0812">Transmembrane</keyword>
<gene>
    <name evidence="8" type="ORF">ACFOUW_01645</name>
</gene>
<keyword evidence="2" id="KW-0813">Transport</keyword>
<evidence type="ECO:0000259" key="7">
    <source>
        <dbReference type="PROSITE" id="PS50850"/>
    </source>
</evidence>
<comment type="caution">
    <text evidence="8">The sequence shown here is derived from an EMBL/GenBank/DDBJ whole genome shotgun (WGS) entry which is preliminary data.</text>
</comment>
<dbReference type="SUPFAM" id="SSF103473">
    <property type="entry name" value="MFS general substrate transporter"/>
    <property type="match status" value="1"/>
</dbReference>
<dbReference type="PANTHER" id="PTHR23511">
    <property type="entry name" value="SYNAPTIC VESICLE GLYCOPROTEIN 2"/>
    <property type="match status" value="1"/>
</dbReference>
<feature type="transmembrane region" description="Helical" evidence="6">
    <location>
        <begin position="139"/>
        <end position="159"/>
    </location>
</feature>
<feature type="transmembrane region" description="Helical" evidence="6">
    <location>
        <begin position="198"/>
        <end position="215"/>
    </location>
</feature>
<evidence type="ECO:0000256" key="6">
    <source>
        <dbReference type="SAM" id="Phobius"/>
    </source>
</evidence>
<feature type="transmembrane region" description="Helical" evidence="6">
    <location>
        <begin position="253"/>
        <end position="272"/>
    </location>
</feature>
<dbReference type="InterPro" id="IPR005829">
    <property type="entry name" value="Sugar_transporter_CS"/>
</dbReference>
<dbReference type="InterPro" id="IPR036259">
    <property type="entry name" value="MFS_trans_sf"/>
</dbReference>
<proteinExistence type="predicted"/>
<feature type="transmembrane region" description="Helical" evidence="6">
    <location>
        <begin position="7"/>
        <end position="25"/>
    </location>
</feature>
<feature type="domain" description="Major facilitator superfamily (MFS) profile" evidence="7">
    <location>
        <begin position="97"/>
        <end position="515"/>
    </location>
</feature>
<dbReference type="Gene3D" id="1.20.1250.20">
    <property type="entry name" value="MFS general substrate transporter like domains"/>
    <property type="match status" value="1"/>
</dbReference>
<feature type="transmembrane region" description="Helical" evidence="6">
    <location>
        <begin position="400"/>
        <end position="420"/>
    </location>
</feature>
<evidence type="ECO:0000256" key="2">
    <source>
        <dbReference type="ARBA" id="ARBA00022448"/>
    </source>
</evidence>
<feature type="transmembrane region" description="Helical" evidence="6">
    <location>
        <begin position="426"/>
        <end position="446"/>
    </location>
</feature>
<feature type="transmembrane region" description="Helical" evidence="6">
    <location>
        <begin position="371"/>
        <end position="393"/>
    </location>
</feature>
<feature type="transmembrane region" description="Helical" evidence="6">
    <location>
        <begin position="227"/>
        <end position="247"/>
    </location>
</feature>